<dbReference type="EMBL" id="GL870877">
    <property type="protein sequence ID" value="EIJ88841.1"/>
    <property type="molecule type" value="Genomic_DNA"/>
</dbReference>
<accession>I3EHZ4</accession>
<organism evidence="1 2">
    <name type="scientific">Nematocida parisii (strain ERTm3)</name>
    <name type="common">Nematode killer fungus</name>
    <dbReference type="NCBI Taxonomy" id="935791"/>
    <lineage>
        <taxon>Eukaryota</taxon>
        <taxon>Fungi</taxon>
        <taxon>Fungi incertae sedis</taxon>
        <taxon>Microsporidia</taxon>
        <taxon>Nematocida</taxon>
    </lineage>
</organism>
<name>I3EHZ4_NEMP3</name>
<dbReference type="STRING" id="935791.I3EHZ4"/>
<dbReference type="GO" id="GO:0016020">
    <property type="term" value="C:membrane"/>
    <property type="evidence" value="ECO:0007669"/>
    <property type="project" value="InterPro"/>
</dbReference>
<reference evidence="1" key="1">
    <citation type="submission" date="2011-01" db="EMBL/GenBank/DDBJ databases">
        <title>The Genome Sequence of Nematocida parisii strain ERTm3.</title>
        <authorList>
            <consortium name="The Broad Institute Genome Sequencing Platform"/>
            <consortium name="The Broad Institute Genome Sequencing Center for Infectious Disease"/>
            <person name="Cuomo C."/>
            <person name="Troemel E."/>
            <person name="Young S.K."/>
            <person name="Zeng Q."/>
            <person name="Gargeya S."/>
            <person name="Fitzgerald M."/>
            <person name="Haas B."/>
            <person name="Abouelleil A."/>
            <person name="Alvarado L."/>
            <person name="Arachchi H.M."/>
            <person name="Berlin A."/>
            <person name="Chapman S.B."/>
            <person name="Gearin G."/>
            <person name="Goldberg J."/>
            <person name="Griggs A."/>
            <person name="Gujja S."/>
            <person name="Hansen M."/>
            <person name="Heiman D."/>
            <person name="Howarth C."/>
            <person name="Larimer J."/>
            <person name="Lui A."/>
            <person name="MacDonald P.J.P."/>
            <person name="McCowen C."/>
            <person name="Montmayeur A."/>
            <person name="Murphy C."/>
            <person name="Neiman D."/>
            <person name="Pearson M."/>
            <person name="Priest M."/>
            <person name="Roberts A."/>
            <person name="Saif S."/>
            <person name="Shea T."/>
            <person name="Sisk P."/>
            <person name="Stolte C."/>
            <person name="Sykes S."/>
            <person name="Wortman J."/>
            <person name="Nusbaum C."/>
            <person name="Birren B."/>
        </authorList>
    </citation>
    <scope>NUCLEOTIDE SEQUENCE</scope>
    <source>
        <strain evidence="1">ERTm3</strain>
    </source>
</reference>
<dbReference type="SUPFAM" id="SSF47661">
    <property type="entry name" value="t-snare proteins"/>
    <property type="match status" value="1"/>
</dbReference>
<dbReference type="GO" id="GO:0016192">
    <property type="term" value="P:vesicle-mediated transport"/>
    <property type="evidence" value="ECO:0007669"/>
    <property type="project" value="InterPro"/>
</dbReference>
<evidence type="ECO:0000313" key="1">
    <source>
        <dbReference type="EMBL" id="EIJ88841.1"/>
    </source>
</evidence>
<evidence type="ECO:0008006" key="3">
    <source>
        <dbReference type="Google" id="ProtNLM"/>
    </source>
</evidence>
<dbReference type="InterPro" id="IPR010989">
    <property type="entry name" value="SNARE"/>
</dbReference>
<proteinExistence type="predicted"/>
<dbReference type="HOGENOM" id="CLU_1161429_0_0_1"/>
<dbReference type="InParanoid" id="I3EHZ4"/>
<dbReference type="Gene3D" id="1.20.58.70">
    <property type="match status" value="1"/>
</dbReference>
<protein>
    <recommendedName>
        <fullName evidence="3">t-SNARE coiled-coil homology domain-containing protein</fullName>
    </recommendedName>
</protein>
<keyword evidence="2" id="KW-1185">Reference proteome</keyword>
<evidence type="ECO:0000313" key="2">
    <source>
        <dbReference type="Proteomes" id="UP000002872"/>
    </source>
</evidence>
<dbReference type="VEuPathDB" id="MicrosporidiaDB:NEQG_00660"/>
<sequence length="239" mass="27671">MKTESKENSKENSKESTEFSQFLCKVRSINENIEEAGRVYMEYTTSNDYLISTGAEYTELVEAQTKITEKFNSEVFMITQEIEHLLENSKHSLTDQKQQHIEGLTERTNRIIKAFSAEKLKRLNKEHERLKNQYLISHPTMNNEELEEVTNTQGNGLIKFPNNPGIEESLQKNKAITRLLNDIKELDILSKQLQTILIITGSKLKSINSNTYISIKNTEGTNRIIERMISKKKEIENIK</sequence>
<dbReference type="OrthoDB" id="10255013at2759"/>
<dbReference type="AlphaFoldDB" id="I3EHZ4"/>
<gene>
    <name evidence="1" type="ORF">NEQG_00660</name>
</gene>
<dbReference type="Proteomes" id="UP000002872">
    <property type="component" value="Unassembled WGS sequence"/>
</dbReference>